<dbReference type="OrthoDB" id="6782168at2759"/>
<keyword evidence="2" id="KW-1185">Reference proteome</keyword>
<organism evidence="1 2">
    <name type="scientific">Pomacea canaliculata</name>
    <name type="common">Golden apple snail</name>
    <dbReference type="NCBI Taxonomy" id="400727"/>
    <lineage>
        <taxon>Eukaryota</taxon>
        <taxon>Metazoa</taxon>
        <taxon>Spiralia</taxon>
        <taxon>Lophotrochozoa</taxon>
        <taxon>Mollusca</taxon>
        <taxon>Gastropoda</taxon>
        <taxon>Caenogastropoda</taxon>
        <taxon>Architaenioglossa</taxon>
        <taxon>Ampullarioidea</taxon>
        <taxon>Ampullariidae</taxon>
        <taxon>Pomacea</taxon>
    </lineage>
</organism>
<dbReference type="Proteomes" id="UP000245119">
    <property type="component" value="Linkage Group LG8"/>
</dbReference>
<gene>
    <name evidence="1" type="ORF">C0Q70_14423</name>
</gene>
<dbReference type="EMBL" id="PZQS01000008">
    <property type="protein sequence ID" value="PVD26745.1"/>
    <property type="molecule type" value="Genomic_DNA"/>
</dbReference>
<evidence type="ECO:0000313" key="2">
    <source>
        <dbReference type="Proteomes" id="UP000245119"/>
    </source>
</evidence>
<reference evidence="1 2" key="1">
    <citation type="submission" date="2018-04" db="EMBL/GenBank/DDBJ databases">
        <title>The genome of golden apple snail Pomacea canaliculata provides insight into stress tolerance and invasive adaptation.</title>
        <authorList>
            <person name="Liu C."/>
            <person name="Liu B."/>
            <person name="Ren Y."/>
            <person name="Zhang Y."/>
            <person name="Wang H."/>
            <person name="Li S."/>
            <person name="Jiang F."/>
            <person name="Yin L."/>
            <person name="Zhang G."/>
            <person name="Qian W."/>
            <person name="Fan W."/>
        </authorList>
    </citation>
    <scope>NUCLEOTIDE SEQUENCE [LARGE SCALE GENOMIC DNA]</scope>
    <source>
        <strain evidence="1">SZHN2017</strain>
        <tissue evidence="1">Muscle</tissue>
    </source>
</reference>
<evidence type="ECO:0008006" key="3">
    <source>
        <dbReference type="Google" id="ProtNLM"/>
    </source>
</evidence>
<evidence type="ECO:0000313" key="1">
    <source>
        <dbReference type="EMBL" id="PVD26745.1"/>
    </source>
</evidence>
<sequence length="297" mass="33677">MASLRLKNPAIAAAFRVEVGGRFSALNLPDDEFDVDTLAEHVKQVLHFSADKVLGRKPPTKVPWITKKVLRLCELRKTLKTKRRSSPEADAAYRKVHRKVQKNIAAAREAWLNAKCDEIDDGIKWGDYRKAFAAVKTLTQEGPRKGVTKIEDKQGKLVRGKEQTFNRFTEYCKELYNAPIEKDETVLEGVRPPAEEIPDLQVLRAEVEAAIKDMQPRKEAGIDNIPAELIKGGGEELTDMLTKICREIWRTKQWPKEWLRSVVVPLPKSGNSSKCENYRTISLICHASKVMLGVLHR</sequence>
<protein>
    <recommendedName>
        <fullName evidence="3">Reverse transcriptase domain-containing protein</fullName>
    </recommendedName>
</protein>
<accession>A0A2T7P014</accession>
<dbReference type="PANTHER" id="PTHR19446">
    <property type="entry name" value="REVERSE TRANSCRIPTASES"/>
    <property type="match status" value="1"/>
</dbReference>
<proteinExistence type="predicted"/>
<dbReference type="STRING" id="400727.A0A2T7P014"/>
<dbReference type="AlphaFoldDB" id="A0A2T7P014"/>
<name>A0A2T7P014_POMCA</name>
<comment type="caution">
    <text evidence="1">The sequence shown here is derived from an EMBL/GenBank/DDBJ whole genome shotgun (WGS) entry which is preliminary data.</text>
</comment>